<evidence type="ECO:0008006" key="4">
    <source>
        <dbReference type="Google" id="ProtNLM"/>
    </source>
</evidence>
<keyword evidence="1" id="KW-1133">Transmembrane helix</keyword>
<evidence type="ECO:0000313" key="2">
    <source>
        <dbReference type="EMBL" id="OKY77267.1"/>
    </source>
</evidence>
<protein>
    <recommendedName>
        <fullName evidence="4">Transmembrane protein</fullName>
    </recommendedName>
</protein>
<keyword evidence="3" id="KW-1185">Reference proteome</keyword>
<sequence length="125" mass="14901">MRFLVDSSPTKPLIWRGFLNHQDKIFYKLVDASCGGVIQVLLFRKSKVFFEYGLFYCLGNFFTLGCEHFFPLWVIELLIWFFWIYVSNFFVFFLGWIKGVLCLDLDMLLVLVFVLICWGSFFLVF</sequence>
<dbReference type="InParanoid" id="A0A1Q6DSG5"/>
<feature type="transmembrane region" description="Helical" evidence="1">
    <location>
        <begin position="108"/>
        <end position="124"/>
    </location>
</feature>
<dbReference type="Proteomes" id="UP000185744">
    <property type="component" value="Unassembled WGS sequence"/>
</dbReference>
<feature type="transmembrane region" description="Helical" evidence="1">
    <location>
        <begin position="50"/>
        <end position="71"/>
    </location>
</feature>
<name>A0A1Q6DSG5_METT1</name>
<dbReference type="EMBL" id="MSDW01000002">
    <property type="protein sequence ID" value="OKY77267.1"/>
    <property type="molecule type" value="Genomic_DNA"/>
</dbReference>
<evidence type="ECO:0000256" key="1">
    <source>
        <dbReference type="SAM" id="Phobius"/>
    </source>
</evidence>
<feature type="transmembrane region" description="Helical" evidence="1">
    <location>
        <begin position="77"/>
        <end position="96"/>
    </location>
</feature>
<evidence type="ECO:0000313" key="3">
    <source>
        <dbReference type="Proteomes" id="UP000185744"/>
    </source>
</evidence>
<reference evidence="2" key="1">
    <citation type="submission" date="2016-12" db="EMBL/GenBank/DDBJ databases">
        <title>Discovery of methanogenic haloarchaea.</title>
        <authorList>
            <person name="Sorokin D.Y."/>
            <person name="Makarova K.S."/>
            <person name="Abbas B."/>
            <person name="Ferrer M."/>
            <person name="Golyshin P.N."/>
        </authorList>
    </citation>
    <scope>NUCLEOTIDE SEQUENCE [LARGE SCALE GENOMIC DNA]</scope>
    <source>
        <strain evidence="2">HMET1</strain>
    </source>
</reference>
<organism evidence="2 3">
    <name type="scientific">Methanohalarchaeum thermophilum</name>
    <dbReference type="NCBI Taxonomy" id="1903181"/>
    <lineage>
        <taxon>Archaea</taxon>
        <taxon>Methanobacteriati</taxon>
        <taxon>Methanobacteriota</taxon>
        <taxon>Methanonatronarchaeia</taxon>
        <taxon>Methanonatronarchaeales</taxon>
        <taxon>Methanonatronarchaeaceae</taxon>
        <taxon>Candidatus Methanohalarchaeum</taxon>
    </lineage>
</organism>
<keyword evidence="1" id="KW-0812">Transmembrane</keyword>
<dbReference type="AlphaFoldDB" id="A0A1Q6DSG5"/>
<gene>
    <name evidence="2" type="ORF">BTN85_1915</name>
</gene>
<comment type="caution">
    <text evidence="2">The sequence shown here is derived from an EMBL/GenBank/DDBJ whole genome shotgun (WGS) entry which is preliminary data.</text>
</comment>
<accession>A0A1Q6DSG5</accession>
<keyword evidence="1" id="KW-0472">Membrane</keyword>
<proteinExistence type="predicted"/>